<proteinExistence type="predicted"/>
<name>A0AAV3Y913_9GAST</name>
<sequence length="79" mass="8625">MTARYADQLVKLTLDAWSVPEHHSSQPVMTTLSVLITPHAFTSPLLSACHPAGLTTTADLVQGWYVTIIISVTSEFKVE</sequence>
<gene>
    <name evidence="1" type="ORF">PoB_000543300</name>
</gene>
<dbReference type="AlphaFoldDB" id="A0AAV3Y913"/>
<accession>A0AAV3Y913</accession>
<reference evidence="1 2" key="1">
    <citation type="journal article" date="2021" name="Elife">
        <title>Chloroplast acquisition without the gene transfer in kleptoplastic sea slugs, Plakobranchus ocellatus.</title>
        <authorList>
            <person name="Maeda T."/>
            <person name="Takahashi S."/>
            <person name="Yoshida T."/>
            <person name="Shimamura S."/>
            <person name="Takaki Y."/>
            <person name="Nagai Y."/>
            <person name="Toyoda A."/>
            <person name="Suzuki Y."/>
            <person name="Arimoto A."/>
            <person name="Ishii H."/>
            <person name="Satoh N."/>
            <person name="Nishiyama T."/>
            <person name="Hasebe M."/>
            <person name="Maruyama T."/>
            <person name="Minagawa J."/>
            <person name="Obokata J."/>
            <person name="Shigenobu S."/>
        </authorList>
    </citation>
    <scope>NUCLEOTIDE SEQUENCE [LARGE SCALE GENOMIC DNA]</scope>
</reference>
<evidence type="ECO:0000313" key="2">
    <source>
        <dbReference type="Proteomes" id="UP000735302"/>
    </source>
</evidence>
<keyword evidence="2" id="KW-1185">Reference proteome</keyword>
<evidence type="ECO:0000313" key="1">
    <source>
        <dbReference type="EMBL" id="GFN78927.1"/>
    </source>
</evidence>
<protein>
    <submittedName>
        <fullName evidence="1">Uncharacterized protein</fullName>
    </submittedName>
</protein>
<organism evidence="1 2">
    <name type="scientific">Plakobranchus ocellatus</name>
    <dbReference type="NCBI Taxonomy" id="259542"/>
    <lineage>
        <taxon>Eukaryota</taxon>
        <taxon>Metazoa</taxon>
        <taxon>Spiralia</taxon>
        <taxon>Lophotrochozoa</taxon>
        <taxon>Mollusca</taxon>
        <taxon>Gastropoda</taxon>
        <taxon>Heterobranchia</taxon>
        <taxon>Euthyneura</taxon>
        <taxon>Panpulmonata</taxon>
        <taxon>Sacoglossa</taxon>
        <taxon>Placobranchoidea</taxon>
        <taxon>Plakobranchidae</taxon>
        <taxon>Plakobranchus</taxon>
    </lineage>
</organism>
<dbReference type="Proteomes" id="UP000735302">
    <property type="component" value="Unassembled WGS sequence"/>
</dbReference>
<comment type="caution">
    <text evidence="1">The sequence shown here is derived from an EMBL/GenBank/DDBJ whole genome shotgun (WGS) entry which is preliminary data.</text>
</comment>
<dbReference type="EMBL" id="BLXT01000621">
    <property type="protein sequence ID" value="GFN78927.1"/>
    <property type="molecule type" value="Genomic_DNA"/>
</dbReference>